<dbReference type="RefSeq" id="WP_273324294.1">
    <property type="nucleotide sequence ID" value="NZ_BRLB01000001.1"/>
</dbReference>
<protein>
    <submittedName>
        <fullName evidence="3">Transcriptional regulator</fullName>
    </submittedName>
</protein>
<reference evidence="3" key="1">
    <citation type="submission" date="2022-06" db="EMBL/GenBank/DDBJ databases">
        <title>Vallitalea longa sp. nov., an anaerobic bacterium isolated from marine sediment.</title>
        <authorList>
            <person name="Hirano S."/>
            <person name="Terahara T."/>
            <person name="Mori K."/>
            <person name="Hamada M."/>
            <person name="Matsumoto R."/>
            <person name="Kobayashi T."/>
        </authorList>
    </citation>
    <scope>NUCLEOTIDE SEQUENCE</scope>
    <source>
        <strain evidence="3">SH18-1</strain>
    </source>
</reference>
<evidence type="ECO:0000313" key="3">
    <source>
        <dbReference type="EMBL" id="GKX28087.1"/>
    </source>
</evidence>
<dbReference type="GO" id="GO:0003677">
    <property type="term" value="F:DNA binding"/>
    <property type="evidence" value="ECO:0007669"/>
    <property type="project" value="UniProtKB-KW"/>
</dbReference>
<keyword evidence="4" id="KW-1185">Reference proteome</keyword>
<dbReference type="Gene3D" id="1.10.260.40">
    <property type="entry name" value="lambda repressor-like DNA-binding domains"/>
    <property type="match status" value="1"/>
</dbReference>
<dbReference type="EMBL" id="BRLB01000001">
    <property type="protein sequence ID" value="GKX28087.1"/>
    <property type="molecule type" value="Genomic_DNA"/>
</dbReference>
<dbReference type="PANTHER" id="PTHR46558">
    <property type="entry name" value="TRACRIPTIONAL REGULATORY PROTEIN-RELATED-RELATED"/>
    <property type="match status" value="1"/>
</dbReference>
<keyword evidence="1" id="KW-0238">DNA-binding</keyword>
<accession>A0A9W5Y7D9</accession>
<dbReference type="AlphaFoldDB" id="A0A9W5Y7D9"/>
<dbReference type="SMART" id="SM00530">
    <property type="entry name" value="HTH_XRE"/>
    <property type="match status" value="1"/>
</dbReference>
<dbReference type="Pfam" id="PF01381">
    <property type="entry name" value="HTH_3"/>
    <property type="match status" value="1"/>
</dbReference>
<dbReference type="SUPFAM" id="SSF47413">
    <property type="entry name" value="lambda repressor-like DNA-binding domains"/>
    <property type="match status" value="1"/>
</dbReference>
<dbReference type="InterPro" id="IPR010982">
    <property type="entry name" value="Lambda_DNA-bd_dom_sf"/>
</dbReference>
<organism evidence="3 4">
    <name type="scientific">Vallitalea longa</name>
    <dbReference type="NCBI Taxonomy" id="2936439"/>
    <lineage>
        <taxon>Bacteria</taxon>
        <taxon>Bacillati</taxon>
        <taxon>Bacillota</taxon>
        <taxon>Clostridia</taxon>
        <taxon>Lachnospirales</taxon>
        <taxon>Vallitaleaceae</taxon>
        <taxon>Vallitalea</taxon>
    </lineage>
</organism>
<feature type="domain" description="HTH cro/C1-type" evidence="2">
    <location>
        <begin position="6"/>
        <end position="60"/>
    </location>
</feature>
<dbReference type="InterPro" id="IPR001387">
    <property type="entry name" value="Cro/C1-type_HTH"/>
</dbReference>
<gene>
    <name evidence="3" type="ORF">SH1V18_05670</name>
</gene>
<name>A0A9W5Y7D9_9FIRM</name>
<sequence>MIFPRVRHLREDLDLKQKDIASIIGIDQSTYSDYENGKLNIPIETFIKLADYYNTSIDFLVGRTDKK</sequence>
<dbReference type="PROSITE" id="PS50943">
    <property type="entry name" value="HTH_CROC1"/>
    <property type="match status" value="1"/>
</dbReference>
<dbReference type="Proteomes" id="UP001144256">
    <property type="component" value="Unassembled WGS sequence"/>
</dbReference>
<dbReference type="CDD" id="cd00093">
    <property type="entry name" value="HTH_XRE"/>
    <property type="match status" value="1"/>
</dbReference>
<proteinExistence type="predicted"/>
<evidence type="ECO:0000256" key="1">
    <source>
        <dbReference type="ARBA" id="ARBA00023125"/>
    </source>
</evidence>
<evidence type="ECO:0000313" key="4">
    <source>
        <dbReference type="Proteomes" id="UP001144256"/>
    </source>
</evidence>
<dbReference type="PANTHER" id="PTHR46558:SF11">
    <property type="entry name" value="HTH-TYPE TRANSCRIPTIONAL REGULATOR XRE"/>
    <property type="match status" value="1"/>
</dbReference>
<comment type="caution">
    <text evidence="3">The sequence shown here is derived from an EMBL/GenBank/DDBJ whole genome shotgun (WGS) entry which is preliminary data.</text>
</comment>
<evidence type="ECO:0000259" key="2">
    <source>
        <dbReference type="PROSITE" id="PS50943"/>
    </source>
</evidence>